<dbReference type="EMBL" id="FZQP02000848">
    <property type="protein sequence ID" value="VVC90694.1"/>
    <property type="molecule type" value="Genomic_DNA"/>
</dbReference>
<evidence type="ECO:0000256" key="1">
    <source>
        <dbReference type="SAM" id="MobiDB-lite"/>
    </source>
</evidence>
<organism evidence="2 3">
    <name type="scientific">Leptidea sinapis</name>
    <dbReference type="NCBI Taxonomy" id="189913"/>
    <lineage>
        <taxon>Eukaryota</taxon>
        <taxon>Metazoa</taxon>
        <taxon>Ecdysozoa</taxon>
        <taxon>Arthropoda</taxon>
        <taxon>Hexapoda</taxon>
        <taxon>Insecta</taxon>
        <taxon>Pterygota</taxon>
        <taxon>Neoptera</taxon>
        <taxon>Endopterygota</taxon>
        <taxon>Lepidoptera</taxon>
        <taxon>Glossata</taxon>
        <taxon>Ditrysia</taxon>
        <taxon>Papilionoidea</taxon>
        <taxon>Pieridae</taxon>
        <taxon>Dismorphiinae</taxon>
        <taxon>Leptidea</taxon>
    </lineage>
</organism>
<evidence type="ECO:0000313" key="2">
    <source>
        <dbReference type="EMBL" id="VVC90694.1"/>
    </source>
</evidence>
<gene>
    <name evidence="2" type="ORF">LSINAPIS_LOCUS3549</name>
</gene>
<sequence length="96" mass="10898">MYQLRLRVAEKRRTGRLILTQGAIQSAINKVMDLFRGRASVPGQSHAEGSDRRRSWNSRYSRQPSTEPAEPDHRSEGSWSAIPSWSCTVVNNTKVE</sequence>
<dbReference type="AlphaFoldDB" id="A0A5E4Q0F2"/>
<feature type="region of interest" description="Disordered" evidence="1">
    <location>
        <begin position="39"/>
        <end position="80"/>
    </location>
</feature>
<reference evidence="2 3" key="1">
    <citation type="submission" date="2017-07" db="EMBL/GenBank/DDBJ databases">
        <authorList>
            <person name="Talla V."/>
            <person name="Backstrom N."/>
        </authorList>
    </citation>
    <scope>NUCLEOTIDE SEQUENCE [LARGE SCALE GENOMIC DNA]</scope>
</reference>
<accession>A0A5E4Q0F2</accession>
<protein>
    <submittedName>
        <fullName evidence="2">Uncharacterized protein</fullName>
    </submittedName>
</protein>
<proteinExistence type="predicted"/>
<name>A0A5E4Q0F2_9NEOP</name>
<feature type="compositionally biased region" description="Polar residues" evidence="1">
    <location>
        <begin position="57"/>
        <end position="66"/>
    </location>
</feature>
<dbReference type="Proteomes" id="UP000324832">
    <property type="component" value="Unassembled WGS sequence"/>
</dbReference>
<evidence type="ECO:0000313" key="3">
    <source>
        <dbReference type="Proteomes" id="UP000324832"/>
    </source>
</evidence>
<keyword evidence="3" id="KW-1185">Reference proteome</keyword>